<reference evidence="2" key="1">
    <citation type="submission" date="2021-03" db="EMBL/GenBank/DDBJ databases">
        <title>Comparative genomics and phylogenomic investigation of the class Geoglossomycetes provide insights into ecological specialization and systematics.</title>
        <authorList>
            <person name="Melie T."/>
            <person name="Pirro S."/>
            <person name="Miller A.N."/>
            <person name="Quandt A."/>
        </authorList>
    </citation>
    <scope>NUCLEOTIDE SEQUENCE</scope>
    <source>
        <strain evidence="2">CAQ_001_2017</strain>
    </source>
</reference>
<dbReference type="Proteomes" id="UP000750711">
    <property type="component" value="Unassembled WGS sequence"/>
</dbReference>
<evidence type="ECO:0000256" key="1">
    <source>
        <dbReference type="SAM" id="MobiDB-lite"/>
    </source>
</evidence>
<feature type="compositionally biased region" description="Basic and acidic residues" evidence="1">
    <location>
        <begin position="511"/>
        <end position="522"/>
    </location>
</feature>
<feature type="compositionally biased region" description="Basic and acidic residues" evidence="1">
    <location>
        <begin position="153"/>
        <end position="169"/>
    </location>
</feature>
<feature type="compositionally biased region" description="Polar residues" evidence="1">
    <location>
        <begin position="421"/>
        <end position="441"/>
    </location>
</feature>
<evidence type="ECO:0000313" key="2">
    <source>
        <dbReference type="EMBL" id="KAH0556659.1"/>
    </source>
</evidence>
<evidence type="ECO:0000313" key="3">
    <source>
        <dbReference type="Proteomes" id="UP000750711"/>
    </source>
</evidence>
<feature type="region of interest" description="Disordered" evidence="1">
    <location>
        <begin position="47"/>
        <end position="542"/>
    </location>
</feature>
<gene>
    <name evidence="2" type="ORF">GP486_005539</name>
</gene>
<proteinExistence type="predicted"/>
<accession>A0A9P8RM33</accession>
<feature type="compositionally biased region" description="Acidic residues" evidence="1">
    <location>
        <begin position="143"/>
        <end position="152"/>
    </location>
</feature>
<dbReference type="EMBL" id="JAGHQM010001050">
    <property type="protein sequence ID" value="KAH0556659.1"/>
    <property type="molecule type" value="Genomic_DNA"/>
</dbReference>
<feature type="compositionally biased region" description="Polar residues" evidence="1">
    <location>
        <begin position="266"/>
        <end position="293"/>
    </location>
</feature>
<feature type="compositionally biased region" description="Polar residues" evidence="1">
    <location>
        <begin position="67"/>
        <end position="87"/>
    </location>
</feature>
<feature type="compositionally biased region" description="Basic and acidic residues" evidence="1">
    <location>
        <begin position="200"/>
        <end position="229"/>
    </location>
</feature>
<dbReference type="AlphaFoldDB" id="A0A9P8RM33"/>
<organism evidence="2 3">
    <name type="scientific">Trichoglossum hirsutum</name>
    <dbReference type="NCBI Taxonomy" id="265104"/>
    <lineage>
        <taxon>Eukaryota</taxon>
        <taxon>Fungi</taxon>
        <taxon>Dikarya</taxon>
        <taxon>Ascomycota</taxon>
        <taxon>Pezizomycotina</taxon>
        <taxon>Geoglossomycetes</taxon>
        <taxon>Geoglossales</taxon>
        <taxon>Geoglossaceae</taxon>
        <taxon>Trichoglossum</taxon>
    </lineage>
</organism>
<sequence>MALPQISKAYSHPAIQQRDSISLTISASICIPCRSSKLAQQTAGYYSEDDALNLSPRLQPTVPRLNRSPSPQRFVSQPQTAVLQQSVSPPSSKHSKKPRSNRRHKTQPSQGDVVLVGFLGSHEHPDTAQRAGDEALPSYSESSDSEESDQDMDTDRPNDVDAEHHHEEHQDEEQQNDLGGDLRDVASQALQNVPGEADADEKAPGEPEIKDDGDRRASENVQSDVERNEGANGSSESENNRMDVDPKVSDDAVGGLLALKSPNIPPSTLSPSHARSSAPTNGSLKSELATSPTLRDYAIPPYGSTLPAITTSMPPPNSPPQANSIATSHGERPNLPSLHSHLNQLAEAAEKESTQPFDVRANGAGSGPRPSFPAVVVGAARSPPTTQAGLAGSGRPRVQYMTARERQEYQNQQPPNHYPPTSQYSQAQTSPVSSYSETSPQEPFPHGRELPSLSPPPGPGVAVSHPYWFNRRPSQASENGPPYAPVPQAESSYPPPPTTDGSTPASVGSTPRDHRMSIDDTPRPTPTASLPPQQTGPPPVGVFRCEHAGCTAAPFQTQYLLK</sequence>
<comment type="caution">
    <text evidence="2">The sequence shown here is derived from an EMBL/GenBank/DDBJ whole genome shotgun (WGS) entry which is preliminary data.</text>
</comment>
<feature type="compositionally biased region" description="Basic and acidic residues" evidence="1">
    <location>
        <begin position="121"/>
        <end position="133"/>
    </location>
</feature>
<protein>
    <submittedName>
        <fullName evidence="2">Uncharacterized protein</fullName>
    </submittedName>
</protein>
<feature type="compositionally biased region" description="Basic residues" evidence="1">
    <location>
        <begin position="93"/>
        <end position="106"/>
    </location>
</feature>
<name>A0A9P8RM33_9PEZI</name>
<feature type="compositionally biased region" description="Polar residues" evidence="1">
    <location>
        <begin position="499"/>
        <end position="509"/>
    </location>
</feature>
<feature type="compositionally biased region" description="Basic and acidic residues" evidence="1">
    <location>
        <begin position="238"/>
        <end position="250"/>
    </location>
</feature>
<keyword evidence="3" id="KW-1185">Reference proteome</keyword>